<dbReference type="EC" id="3.1.1.-" evidence="8"/>
<dbReference type="OMA" id="HEMALIG"/>
<evidence type="ECO:0000256" key="8">
    <source>
        <dbReference type="RuleBase" id="RU361238"/>
    </source>
</evidence>
<dbReference type="AlphaFoldDB" id="A0A0U1M649"/>
<reference evidence="9 10" key="1">
    <citation type="submission" date="2015-04" db="EMBL/GenBank/DDBJ databases">
        <authorList>
            <person name="Syromyatnikov M.Y."/>
            <person name="Popov V.N."/>
        </authorList>
    </citation>
    <scope>NUCLEOTIDE SEQUENCE [LARGE SCALE GENOMIC DNA]</scope>
    <source>
        <strain evidence="9">WF-38-12</strain>
    </source>
</reference>
<dbReference type="PANTHER" id="PTHR33938:SF8">
    <property type="entry name" value="CARBOXYLIC ESTER HYDROLASE"/>
    <property type="match status" value="1"/>
</dbReference>
<dbReference type="GO" id="GO:0030600">
    <property type="term" value="F:feruloyl esterase activity"/>
    <property type="evidence" value="ECO:0007669"/>
    <property type="project" value="UniProtKB-ARBA"/>
</dbReference>
<dbReference type="Pfam" id="PF07519">
    <property type="entry name" value="Tannase"/>
    <property type="match status" value="1"/>
</dbReference>
<evidence type="ECO:0000313" key="10">
    <source>
        <dbReference type="Proteomes" id="UP000054383"/>
    </source>
</evidence>
<keyword evidence="4 8" id="KW-0732">Signal</keyword>
<keyword evidence="10" id="KW-1185">Reference proteome</keyword>
<feature type="chain" id="PRO_5006521523" description="Carboxylic ester hydrolase" evidence="8">
    <location>
        <begin position="19"/>
        <end position="520"/>
    </location>
</feature>
<keyword evidence="7" id="KW-1015">Disulfide bond</keyword>
<keyword evidence="2" id="KW-0719">Serine esterase</keyword>
<keyword evidence="6" id="KW-0106">Calcium</keyword>
<dbReference type="OrthoDB" id="2789670at2759"/>
<dbReference type="EMBL" id="CVMT01000009">
    <property type="protein sequence ID" value="CRG91024.1"/>
    <property type="molecule type" value="Genomic_DNA"/>
</dbReference>
<evidence type="ECO:0000256" key="3">
    <source>
        <dbReference type="ARBA" id="ARBA00022723"/>
    </source>
</evidence>
<dbReference type="STRING" id="28573.A0A0U1M649"/>
<evidence type="ECO:0000256" key="6">
    <source>
        <dbReference type="ARBA" id="ARBA00022837"/>
    </source>
</evidence>
<evidence type="ECO:0000313" key="9">
    <source>
        <dbReference type="EMBL" id="CRG91024.1"/>
    </source>
</evidence>
<evidence type="ECO:0000256" key="2">
    <source>
        <dbReference type="ARBA" id="ARBA00022487"/>
    </source>
</evidence>
<keyword evidence="5 8" id="KW-0378">Hydrolase</keyword>
<name>A0A0U1M649_TALIS</name>
<keyword evidence="3" id="KW-0479">Metal-binding</keyword>
<accession>A0A0U1M649</accession>
<evidence type="ECO:0000256" key="5">
    <source>
        <dbReference type="ARBA" id="ARBA00022801"/>
    </source>
</evidence>
<dbReference type="InterPro" id="IPR011118">
    <property type="entry name" value="Tannase/feruloyl_esterase"/>
</dbReference>
<comment type="similarity">
    <text evidence="1 8">Belongs to the tannase family.</text>
</comment>
<dbReference type="Proteomes" id="UP000054383">
    <property type="component" value="Unassembled WGS sequence"/>
</dbReference>
<feature type="signal peptide" evidence="8">
    <location>
        <begin position="1"/>
        <end position="18"/>
    </location>
</feature>
<evidence type="ECO:0000256" key="7">
    <source>
        <dbReference type="ARBA" id="ARBA00023157"/>
    </source>
</evidence>
<dbReference type="PANTHER" id="PTHR33938">
    <property type="entry name" value="FERULOYL ESTERASE B-RELATED"/>
    <property type="match status" value="1"/>
</dbReference>
<dbReference type="InterPro" id="IPR029058">
    <property type="entry name" value="AB_hydrolase_fold"/>
</dbReference>
<evidence type="ECO:0000256" key="4">
    <source>
        <dbReference type="ARBA" id="ARBA00022729"/>
    </source>
</evidence>
<evidence type="ECO:0000256" key="1">
    <source>
        <dbReference type="ARBA" id="ARBA00006249"/>
    </source>
</evidence>
<dbReference type="GO" id="GO:0046872">
    <property type="term" value="F:metal ion binding"/>
    <property type="evidence" value="ECO:0007669"/>
    <property type="project" value="UniProtKB-KW"/>
</dbReference>
<gene>
    <name evidence="9" type="ORF">PISL3812_08072</name>
</gene>
<organism evidence="9 10">
    <name type="scientific">Talaromyces islandicus</name>
    <name type="common">Penicillium islandicum</name>
    <dbReference type="NCBI Taxonomy" id="28573"/>
    <lineage>
        <taxon>Eukaryota</taxon>
        <taxon>Fungi</taxon>
        <taxon>Dikarya</taxon>
        <taxon>Ascomycota</taxon>
        <taxon>Pezizomycotina</taxon>
        <taxon>Eurotiomycetes</taxon>
        <taxon>Eurotiomycetidae</taxon>
        <taxon>Eurotiales</taxon>
        <taxon>Trichocomaceae</taxon>
        <taxon>Talaromyces</taxon>
        <taxon>Talaromyces sect. Islandici</taxon>
    </lineage>
</organism>
<sequence length="520" mass="56285">MHSAILFIFFLRVTFAVAQTAADLCTRLPLPQFEEFKVLSGEGVVISQLGSVSFCNFTAVITHPEAEDTVYITVGLPLSGWNGRFVANGGGGFSEDGDVSVPNILSSVSQGYATATTDGGLTLNHTIDAGTGAWGITSEGNINTGLLKNFAYRSIHDMTVLSKAAIKSFYGSEARYSYYSGCSTGGRQGYFAAQLYPGDFNGVLADAPALYTPQLASALFWPYTVMQNEIVPPQCIFDAFQNASIEYCDMLDGVKDGIISEPWNCDYDPRTLLGSTVLCLDPISVIKITQQHVDVYSKTIRGPETLSNDPMWYGLAPGSPTGLVANTTTIEGKEVATPMSMAASWIKYFVTLDPEYNLENATFSEYESLYNTALRLYSGVLGNNDPDLSAFEQHGGKLLTWHGLADPLIDYQSTIHYRQVIDKKMGGTHRVNKFYRLFLAPGASHCISASGPAPVDALGSLVSWVESGIEPNHLNASLGSLGEISWDLCPYPQILEYNGIGPTNIASSYTCGRGPESWYV</sequence>
<dbReference type="SUPFAM" id="SSF53474">
    <property type="entry name" value="alpha/beta-Hydrolases"/>
    <property type="match status" value="1"/>
</dbReference>
<proteinExistence type="inferred from homology"/>
<protein>
    <recommendedName>
        <fullName evidence="8">Carboxylic ester hydrolase</fullName>
        <ecNumber evidence="8">3.1.1.-</ecNumber>
    </recommendedName>
</protein>